<name>A0A3Q0HJP9_ALLSI</name>
<keyword evidence="2" id="KW-1185">Reference proteome</keyword>
<evidence type="ECO:0000313" key="3">
    <source>
        <dbReference type="RefSeq" id="XP_025070688.1"/>
    </source>
</evidence>
<dbReference type="GeneID" id="112551804"/>
<protein>
    <submittedName>
        <fullName evidence="3">Uncharacterized protein LOC112551804 isoform X1</fullName>
    </submittedName>
</protein>
<gene>
    <name evidence="3" type="primary">LOC112551804</name>
</gene>
<dbReference type="Proteomes" id="UP000189705">
    <property type="component" value="Unplaced"/>
</dbReference>
<dbReference type="RefSeq" id="XP_025070688.1">
    <property type="nucleotide sequence ID" value="XM_025214903.1"/>
</dbReference>
<proteinExistence type="predicted"/>
<evidence type="ECO:0000313" key="2">
    <source>
        <dbReference type="Proteomes" id="UP000189705"/>
    </source>
</evidence>
<dbReference type="InParanoid" id="A0A3Q0HJP9"/>
<dbReference type="KEGG" id="asn:112551804"/>
<feature type="region of interest" description="Disordered" evidence="1">
    <location>
        <begin position="1"/>
        <end position="66"/>
    </location>
</feature>
<organism evidence="2 3">
    <name type="scientific">Alligator sinensis</name>
    <name type="common">Chinese alligator</name>
    <dbReference type="NCBI Taxonomy" id="38654"/>
    <lineage>
        <taxon>Eukaryota</taxon>
        <taxon>Metazoa</taxon>
        <taxon>Chordata</taxon>
        <taxon>Craniata</taxon>
        <taxon>Vertebrata</taxon>
        <taxon>Euteleostomi</taxon>
        <taxon>Archelosauria</taxon>
        <taxon>Archosauria</taxon>
        <taxon>Crocodylia</taxon>
        <taxon>Alligatoridae</taxon>
        <taxon>Alligatorinae</taxon>
        <taxon>Alligator</taxon>
    </lineage>
</organism>
<reference evidence="3" key="1">
    <citation type="submission" date="2025-08" db="UniProtKB">
        <authorList>
            <consortium name="RefSeq"/>
        </authorList>
    </citation>
    <scope>IDENTIFICATION</scope>
</reference>
<evidence type="ECO:0000256" key="1">
    <source>
        <dbReference type="SAM" id="MobiDB-lite"/>
    </source>
</evidence>
<accession>A0A3Q0HJP9</accession>
<feature type="compositionally biased region" description="Low complexity" evidence="1">
    <location>
        <begin position="1"/>
        <end position="19"/>
    </location>
</feature>
<sequence>MGSRSRAGSGDSSAGSGAVAQGGVGRVSKGGSAQRAAHAAPFPISRKLSRMRTDPPCPPAERHTRTSSRAILLSGHAYGNPPCVCHRPSLTSRALSAFPLVGPAKSPSMLRDSDYLCPTCELFRPFTVSCRRSGGPGACPVPRHGSHQLQVPAASLQVERLLCGGWAVAVLMEAGPLEPGSGARREHCCWLLPRLKILGEIIWLQ</sequence>
<dbReference type="AlphaFoldDB" id="A0A3Q0HJP9"/>